<keyword evidence="3" id="KW-0145">Chemotaxis</keyword>
<keyword evidence="7 9" id="KW-0807">Transducer</keyword>
<comment type="similarity">
    <text evidence="8">Belongs to the methyl-accepting chemotaxis (MCP) protein family.</text>
</comment>
<keyword evidence="6 10" id="KW-0472">Membrane</keyword>
<comment type="subcellular location">
    <subcellularLocation>
        <location evidence="1">Cell membrane</location>
        <topology evidence="1">Multi-pass membrane protein</topology>
    </subcellularLocation>
</comment>
<feature type="domain" description="Methyl-accepting transducer" evidence="11">
    <location>
        <begin position="391"/>
        <end position="627"/>
    </location>
</feature>
<comment type="caution">
    <text evidence="12">The sequence shown here is derived from an EMBL/GenBank/DDBJ whole genome shotgun (WGS) entry which is preliminary data.</text>
</comment>
<evidence type="ECO:0000256" key="8">
    <source>
        <dbReference type="ARBA" id="ARBA00029447"/>
    </source>
</evidence>
<dbReference type="InterPro" id="IPR004089">
    <property type="entry name" value="MCPsignal_dom"/>
</dbReference>
<evidence type="ECO:0000256" key="6">
    <source>
        <dbReference type="ARBA" id="ARBA00023136"/>
    </source>
</evidence>
<dbReference type="SMART" id="SM00283">
    <property type="entry name" value="MA"/>
    <property type="match status" value="1"/>
</dbReference>
<evidence type="ECO:0000256" key="2">
    <source>
        <dbReference type="ARBA" id="ARBA00022475"/>
    </source>
</evidence>
<keyword evidence="4 10" id="KW-0812">Transmembrane</keyword>
<evidence type="ECO:0000256" key="4">
    <source>
        <dbReference type="ARBA" id="ARBA00022692"/>
    </source>
</evidence>
<sequence>MAEFSFKKTLWFGLLAIGLVPLLLTGMVIQHMAQSSMTNQAFNKLLAVQQLKYVQIGDYFASTRADLSMMAAAVADMVKYASDPSLGRIGADHQDYFNQLVADYGYYDAFIIDLRGEVVFSQAKEADFGTNLISGPFQDSNLAKLFQQVVASGNEEMVDFAPYAPSRGEPAAFIARPVVVGGKTIAVVALQLSIDKINRLMTQRAGMGESGESYLVGADHRMRSDSYLDPKGRSVRASFAGTADANGVKTESAIAALRGQEGLKIIQDYNNNPVLSAYMPLSPDGSGKLTWALIVEIDEAEALESVVAIRNSLWIALGISALVVVFFAVLILRSVTRPLGGEPRVMQQISERIAAGDLAIEFSRRDKTGVYLAMETMSRNLREIVGRMVGITAQLSAASEQTRVASEETNQSLFQQQANIEHVSAAIHEMSATIVEVANNARQVADSTQAAYSLSQIADTQVRSNIEIISALTSAIVDATGVIREVESQSQGISKVLEVIRGIADQTNLLALNAAIEAARAGEQGRGFAVVADEVRQLAQKTAQSTRDIEQMIALLQQGTQNAVGVMGQSSTHLNHTVESAESTAEAIRNTHLEIESIAANASQIATASAQQAQAAEEISQSLAVIADAAHVNAASSEQTAAASAQLSELAMDLKGITSSFRT</sequence>
<evidence type="ECO:0000256" key="9">
    <source>
        <dbReference type="PROSITE-ProRule" id="PRU00284"/>
    </source>
</evidence>
<protein>
    <submittedName>
        <fullName evidence="12">Methyl-accepting chemotaxis protein</fullName>
    </submittedName>
</protein>
<gene>
    <name evidence="12" type="ORF">KJI95_17320</name>
</gene>
<proteinExistence type="inferred from homology"/>
<dbReference type="SUPFAM" id="SSF58104">
    <property type="entry name" value="Methyl-accepting chemotaxis protein (MCP) signaling domain"/>
    <property type="match status" value="1"/>
</dbReference>
<evidence type="ECO:0000313" key="13">
    <source>
        <dbReference type="Proteomes" id="UP001195903"/>
    </source>
</evidence>
<accession>A0ABS5V745</accession>
<keyword evidence="2" id="KW-1003">Cell membrane</keyword>
<evidence type="ECO:0000313" key="12">
    <source>
        <dbReference type="EMBL" id="MBT1446260.1"/>
    </source>
</evidence>
<dbReference type="Gene3D" id="3.30.450.20">
    <property type="entry name" value="PAS domain"/>
    <property type="match status" value="1"/>
</dbReference>
<dbReference type="PROSITE" id="PS50111">
    <property type="entry name" value="CHEMOTAXIS_TRANSDUC_2"/>
    <property type="match status" value="1"/>
</dbReference>
<dbReference type="Proteomes" id="UP001195903">
    <property type="component" value="Unassembled WGS sequence"/>
</dbReference>
<dbReference type="EMBL" id="JAHEPS010000009">
    <property type="protein sequence ID" value="MBT1446260.1"/>
    <property type="molecule type" value="Genomic_DNA"/>
</dbReference>
<feature type="transmembrane region" description="Helical" evidence="10">
    <location>
        <begin position="313"/>
        <end position="332"/>
    </location>
</feature>
<reference evidence="12 13" key="1">
    <citation type="submission" date="2021-05" db="EMBL/GenBank/DDBJ databases">
        <title>Shewanella sp. JM162201.</title>
        <authorList>
            <person name="Xu S."/>
            <person name="Li A."/>
        </authorList>
    </citation>
    <scope>NUCLEOTIDE SEQUENCE [LARGE SCALE GENOMIC DNA]</scope>
    <source>
        <strain evidence="12 13">JM162201</strain>
    </source>
</reference>
<evidence type="ECO:0000256" key="7">
    <source>
        <dbReference type="ARBA" id="ARBA00023224"/>
    </source>
</evidence>
<organism evidence="12 13">
    <name type="scientific">Shewanella jiangmenensis</name>
    <dbReference type="NCBI Taxonomy" id="2837387"/>
    <lineage>
        <taxon>Bacteria</taxon>
        <taxon>Pseudomonadati</taxon>
        <taxon>Pseudomonadota</taxon>
        <taxon>Gammaproteobacteria</taxon>
        <taxon>Alteromonadales</taxon>
        <taxon>Shewanellaceae</taxon>
        <taxon>Shewanella</taxon>
    </lineage>
</organism>
<dbReference type="Pfam" id="PF00015">
    <property type="entry name" value="MCPsignal"/>
    <property type="match status" value="1"/>
</dbReference>
<dbReference type="Pfam" id="PF02743">
    <property type="entry name" value="dCache_1"/>
    <property type="match status" value="1"/>
</dbReference>
<dbReference type="CDD" id="cd11386">
    <property type="entry name" value="MCP_signal"/>
    <property type="match status" value="1"/>
</dbReference>
<evidence type="ECO:0000256" key="10">
    <source>
        <dbReference type="SAM" id="Phobius"/>
    </source>
</evidence>
<evidence type="ECO:0000256" key="5">
    <source>
        <dbReference type="ARBA" id="ARBA00022989"/>
    </source>
</evidence>
<dbReference type="RefSeq" id="WP_214508460.1">
    <property type="nucleotide sequence ID" value="NZ_JAHEPS010000009.1"/>
</dbReference>
<dbReference type="PANTHER" id="PTHR32089">
    <property type="entry name" value="METHYL-ACCEPTING CHEMOTAXIS PROTEIN MCPB"/>
    <property type="match status" value="1"/>
</dbReference>
<evidence type="ECO:0000256" key="3">
    <source>
        <dbReference type="ARBA" id="ARBA00022500"/>
    </source>
</evidence>
<evidence type="ECO:0000259" key="11">
    <source>
        <dbReference type="PROSITE" id="PS50111"/>
    </source>
</evidence>
<keyword evidence="13" id="KW-1185">Reference proteome</keyword>
<dbReference type="PANTHER" id="PTHR32089:SF120">
    <property type="entry name" value="METHYL-ACCEPTING CHEMOTAXIS PROTEIN TLPQ"/>
    <property type="match status" value="1"/>
</dbReference>
<dbReference type="InterPro" id="IPR033479">
    <property type="entry name" value="dCache_1"/>
</dbReference>
<dbReference type="Gene3D" id="1.10.287.950">
    <property type="entry name" value="Methyl-accepting chemotaxis protein"/>
    <property type="match status" value="1"/>
</dbReference>
<name>A0ABS5V745_9GAMM</name>
<keyword evidence="5 10" id="KW-1133">Transmembrane helix</keyword>
<evidence type="ECO:0000256" key="1">
    <source>
        <dbReference type="ARBA" id="ARBA00004651"/>
    </source>
</evidence>